<dbReference type="GO" id="GO:0003700">
    <property type="term" value="F:DNA-binding transcription factor activity"/>
    <property type="evidence" value="ECO:0007669"/>
    <property type="project" value="InterPro"/>
</dbReference>
<keyword evidence="1" id="KW-0805">Transcription regulation</keyword>
<evidence type="ECO:0000256" key="1">
    <source>
        <dbReference type="ARBA" id="ARBA00023015"/>
    </source>
</evidence>
<dbReference type="Pfam" id="PF12840">
    <property type="entry name" value="HTH_20"/>
    <property type="match status" value="1"/>
</dbReference>
<name>A0A919TZC7_9CELL</name>
<dbReference type="AlphaFoldDB" id="A0A919TZC7"/>
<dbReference type="InterPro" id="IPR036388">
    <property type="entry name" value="WH-like_DNA-bd_sf"/>
</dbReference>
<dbReference type="EMBL" id="BONK01000004">
    <property type="protein sequence ID" value="GIG20723.1"/>
    <property type="molecule type" value="Genomic_DNA"/>
</dbReference>
<accession>A0A919TZC7</accession>
<keyword evidence="6" id="KW-1185">Reference proteome</keyword>
<evidence type="ECO:0000313" key="5">
    <source>
        <dbReference type="EMBL" id="GIG20723.1"/>
    </source>
</evidence>
<proteinExistence type="predicted"/>
<dbReference type="Gene3D" id="1.10.10.10">
    <property type="entry name" value="Winged helix-like DNA-binding domain superfamily/Winged helix DNA-binding domain"/>
    <property type="match status" value="1"/>
</dbReference>
<dbReference type="SUPFAM" id="SSF46785">
    <property type="entry name" value="Winged helix' DNA-binding domain"/>
    <property type="match status" value="1"/>
</dbReference>
<feature type="domain" description="HTH arsR-type" evidence="4">
    <location>
        <begin position="255"/>
        <end position="328"/>
    </location>
</feature>
<dbReference type="SMART" id="SM00418">
    <property type="entry name" value="HTH_ARSR"/>
    <property type="match status" value="1"/>
</dbReference>
<gene>
    <name evidence="5" type="ORF">Cch01nite_14470</name>
</gene>
<evidence type="ECO:0000313" key="6">
    <source>
        <dbReference type="Proteomes" id="UP000632740"/>
    </source>
</evidence>
<dbReference type="InterPro" id="IPR051011">
    <property type="entry name" value="Metal_resp_trans_reg"/>
</dbReference>
<reference evidence="5" key="1">
    <citation type="submission" date="2021-01" db="EMBL/GenBank/DDBJ databases">
        <title>Whole genome shotgun sequence of Cellulomonas chitinilytica NBRC 110799.</title>
        <authorList>
            <person name="Komaki H."/>
            <person name="Tamura T."/>
        </authorList>
    </citation>
    <scope>NUCLEOTIDE SEQUENCE</scope>
    <source>
        <strain evidence="5">NBRC 110799</strain>
    </source>
</reference>
<dbReference type="InterPro" id="IPR001845">
    <property type="entry name" value="HTH_ArsR_DNA-bd_dom"/>
</dbReference>
<comment type="caution">
    <text evidence="5">The sequence shown here is derived from an EMBL/GenBank/DDBJ whole genome shotgun (WGS) entry which is preliminary data.</text>
</comment>
<dbReference type="GO" id="GO:0003677">
    <property type="term" value="F:DNA binding"/>
    <property type="evidence" value="ECO:0007669"/>
    <property type="project" value="UniProtKB-KW"/>
</dbReference>
<keyword evidence="2" id="KW-0238">DNA-binding</keyword>
<dbReference type="CDD" id="cd00090">
    <property type="entry name" value="HTH_ARSR"/>
    <property type="match status" value="1"/>
</dbReference>
<dbReference type="InterPro" id="IPR036390">
    <property type="entry name" value="WH_DNA-bd_sf"/>
</dbReference>
<dbReference type="PANTHER" id="PTHR43132:SF8">
    <property type="entry name" value="HTH-TYPE TRANSCRIPTIONAL REGULATOR KMTR"/>
    <property type="match status" value="1"/>
</dbReference>
<dbReference type="InterPro" id="IPR011991">
    <property type="entry name" value="ArsR-like_HTH"/>
</dbReference>
<dbReference type="PANTHER" id="PTHR43132">
    <property type="entry name" value="ARSENICAL RESISTANCE OPERON REPRESSOR ARSR-RELATED"/>
    <property type="match status" value="1"/>
</dbReference>
<organism evidence="5 6">
    <name type="scientific">Cellulomonas chitinilytica</name>
    <dbReference type="NCBI Taxonomy" id="398759"/>
    <lineage>
        <taxon>Bacteria</taxon>
        <taxon>Bacillati</taxon>
        <taxon>Actinomycetota</taxon>
        <taxon>Actinomycetes</taxon>
        <taxon>Micrococcales</taxon>
        <taxon>Cellulomonadaceae</taxon>
        <taxon>Cellulomonas</taxon>
    </lineage>
</organism>
<evidence type="ECO:0000256" key="2">
    <source>
        <dbReference type="ARBA" id="ARBA00023125"/>
    </source>
</evidence>
<evidence type="ECO:0000256" key="3">
    <source>
        <dbReference type="ARBA" id="ARBA00023163"/>
    </source>
</evidence>
<protein>
    <recommendedName>
        <fullName evidence="4">HTH arsR-type domain-containing protein</fullName>
    </recommendedName>
</protein>
<sequence>MRAVVAFTADDVARARFAVSPSWQVVTSFRMLARTSTPAPFRTWVEHLRPAVRAAGLDRGWLAELVPTYGYLADLLTPCPPPSGPPDLTAELDVVRATDPDRVRLELDMLAAERAPLDPRRVVALRREPARVLVDVAAEVRAYWDLALAPHWSRIHAVLDADLLHRARQVAEQGTGAVLNELHGTVRWDEGSLHLVRRHCEITRDGTGHGLVLLPNVFVGDAVLTRAVPPEPPQLSYPARGAGTIWGAPEPDRPEALAGVLGRTRTTILRRLDAPASTTALAHELGLSPAGVSGHLTAMRDAGLVRAARDGRAVLYTRTEAADALLST</sequence>
<evidence type="ECO:0000259" key="4">
    <source>
        <dbReference type="SMART" id="SM00418"/>
    </source>
</evidence>
<keyword evidence="3" id="KW-0804">Transcription</keyword>
<dbReference type="Proteomes" id="UP000632740">
    <property type="component" value="Unassembled WGS sequence"/>
</dbReference>